<evidence type="ECO:0000313" key="2">
    <source>
        <dbReference type="Proteomes" id="UP001145114"/>
    </source>
</evidence>
<keyword evidence="2" id="KW-1185">Reference proteome</keyword>
<feature type="non-terminal residue" evidence="1">
    <location>
        <position position="104"/>
    </location>
</feature>
<reference evidence="1" key="1">
    <citation type="submission" date="2022-06" db="EMBL/GenBank/DDBJ databases">
        <title>Phylogenomic reconstructions and comparative analyses of Kickxellomycotina fungi.</title>
        <authorList>
            <person name="Reynolds N.K."/>
            <person name="Stajich J.E."/>
            <person name="Barry K."/>
            <person name="Grigoriev I.V."/>
            <person name="Crous P."/>
            <person name="Smith M.E."/>
        </authorList>
    </citation>
    <scope>NUCLEOTIDE SEQUENCE</scope>
    <source>
        <strain evidence="1">RSA 2271</strain>
    </source>
</reference>
<accession>A0ACC1HCY1</accession>
<comment type="caution">
    <text evidence="1">The sequence shown here is derived from an EMBL/GenBank/DDBJ whole genome shotgun (WGS) entry which is preliminary data.</text>
</comment>
<gene>
    <name evidence="1" type="primary">MED6</name>
    <name evidence="1" type="ORF">EV182_003771</name>
</gene>
<name>A0ACC1HCY1_9FUNG</name>
<proteinExistence type="predicted"/>
<organism evidence="1 2">
    <name type="scientific">Spiromyces aspiralis</name>
    <dbReference type="NCBI Taxonomy" id="68401"/>
    <lineage>
        <taxon>Eukaryota</taxon>
        <taxon>Fungi</taxon>
        <taxon>Fungi incertae sedis</taxon>
        <taxon>Zoopagomycota</taxon>
        <taxon>Kickxellomycotina</taxon>
        <taxon>Kickxellomycetes</taxon>
        <taxon>Kickxellales</taxon>
        <taxon>Kickxellaceae</taxon>
        <taxon>Spiromyces</taxon>
    </lineage>
</organism>
<dbReference type="Proteomes" id="UP001145114">
    <property type="component" value="Unassembled WGS sequence"/>
</dbReference>
<evidence type="ECO:0000313" key="1">
    <source>
        <dbReference type="EMBL" id="KAJ1674196.1"/>
    </source>
</evidence>
<protein>
    <submittedName>
        <fullName evidence="1">Mediator of RNA polymerase II transcription subunit 6</fullName>
    </submittedName>
</protein>
<dbReference type="EMBL" id="JAMZIH010006178">
    <property type="protein sequence ID" value="KAJ1674196.1"/>
    <property type="molecule type" value="Genomic_DNA"/>
</dbReference>
<sequence>MGDRLVLDMASREEDKTTIEWHFAEWIAANQGLRKENVLEYFSLSPFWDPNSNNAVVRMQTQFNELQREDMDLRKMVGVEFMLAFHDEPIVFVIVKQNRASPDR</sequence>